<name>A0A166X0N4_9PEZI</name>
<dbReference type="AlphaFoldDB" id="A0A166X0N4"/>
<evidence type="ECO:0000313" key="2">
    <source>
        <dbReference type="EMBL" id="KZL76160.1"/>
    </source>
</evidence>
<feature type="non-terminal residue" evidence="2">
    <location>
        <position position="1"/>
    </location>
</feature>
<evidence type="ECO:0000313" key="3">
    <source>
        <dbReference type="Proteomes" id="UP000076552"/>
    </source>
</evidence>
<evidence type="ECO:0000256" key="1">
    <source>
        <dbReference type="SAM" id="MobiDB-lite"/>
    </source>
</evidence>
<accession>A0A166X0N4</accession>
<dbReference type="Proteomes" id="UP000076552">
    <property type="component" value="Unassembled WGS sequence"/>
</dbReference>
<dbReference type="EMBL" id="LFIV01000017">
    <property type="protein sequence ID" value="KZL76160.1"/>
    <property type="molecule type" value="Genomic_DNA"/>
</dbReference>
<keyword evidence="3" id="KW-1185">Reference proteome</keyword>
<feature type="compositionally biased region" description="Polar residues" evidence="1">
    <location>
        <begin position="88"/>
        <end position="105"/>
    </location>
</feature>
<organism evidence="2 3">
    <name type="scientific">Colletotrichum tofieldiae</name>
    <dbReference type="NCBI Taxonomy" id="708197"/>
    <lineage>
        <taxon>Eukaryota</taxon>
        <taxon>Fungi</taxon>
        <taxon>Dikarya</taxon>
        <taxon>Ascomycota</taxon>
        <taxon>Pezizomycotina</taxon>
        <taxon>Sordariomycetes</taxon>
        <taxon>Hypocreomycetidae</taxon>
        <taxon>Glomerellales</taxon>
        <taxon>Glomerellaceae</taxon>
        <taxon>Colletotrichum</taxon>
        <taxon>Colletotrichum spaethianum species complex</taxon>
    </lineage>
</organism>
<sequence>IDYLSRSFPFLFFHPTTLPLVRPNTPSIPSFGPLSSARPTCSPNIHSFQQTVSRFIQTVNQRIHPVLSCVQRVHTYQSVPKAPIDNLEPNTASHASSSTFPDQEA</sequence>
<feature type="region of interest" description="Disordered" evidence="1">
    <location>
        <begin position="81"/>
        <end position="105"/>
    </location>
</feature>
<comment type="caution">
    <text evidence="2">The sequence shown here is derived from an EMBL/GenBank/DDBJ whole genome shotgun (WGS) entry which is preliminary data.</text>
</comment>
<proteinExistence type="predicted"/>
<protein>
    <submittedName>
        <fullName evidence="2">Uncharacterized protein</fullName>
    </submittedName>
</protein>
<gene>
    <name evidence="2" type="ORF">CT0861_08870</name>
</gene>
<reference evidence="2 3" key="1">
    <citation type="submission" date="2015-06" db="EMBL/GenBank/DDBJ databases">
        <title>Survival trade-offs in plant roots during colonization by closely related pathogenic and mutualistic fungi.</title>
        <authorList>
            <person name="Hacquard S."/>
            <person name="Kracher B."/>
            <person name="Hiruma K."/>
            <person name="Weinman A."/>
            <person name="Muench P."/>
            <person name="Garrido Oter R."/>
            <person name="Ver Loren van Themaat E."/>
            <person name="Dallerey J.-F."/>
            <person name="Damm U."/>
            <person name="Henrissat B."/>
            <person name="Lespinet O."/>
            <person name="Thon M."/>
            <person name="Kemen E."/>
            <person name="McHardy A.C."/>
            <person name="Schulze-Lefert P."/>
            <person name="O'Connell R.J."/>
        </authorList>
    </citation>
    <scope>NUCLEOTIDE SEQUENCE [LARGE SCALE GENOMIC DNA]</scope>
    <source>
        <strain evidence="2 3">0861</strain>
    </source>
</reference>